<proteinExistence type="predicted"/>
<keyword evidence="1" id="KW-1133">Transmembrane helix</keyword>
<reference evidence="2 3" key="1">
    <citation type="submission" date="2019-02" db="EMBL/GenBank/DDBJ databases">
        <title>Jishengella sp. nov., isolated from a root of Zingiber montanum.</title>
        <authorList>
            <person name="Kuncharoen N."/>
            <person name="Kudo T."/>
            <person name="Masahiro Y."/>
            <person name="Ohkuma M."/>
            <person name="Tanasupawat S."/>
        </authorList>
    </citation>
    <scope>NUCLEOTIDE SEQUENCE [LARGE SCALE GENOMIC DNA]</scope>
    <source>
        <strain evidence="2 3">PLAI 1-1</strain>
    </source>
</reference>
<organism evidence="2 3">
    <name type="scientific">Micromonospora zingiberis</name>
    <dbReference type="NCBI Taxonomy" id="2053011"/>
    <lineage>
        <taxon>Bacteria</taxon>
        <taxon>Bacillati</taxon>
        <taxon>Actinomycetota</taxon>
        <taxon>Actinomycetes</taxon>
        <taxon>Micromonosporales</taxon>
        <taxon>Micromonosporaceae</taxon>
        <taxon>Micromonospora</taxon>
    </lineage>
</organism>
<keyword evidence="1" id="KW-0812">Transmembrane</keyword>
<name>A0A4R0GH31_9ACTN</name>
<gene>
    <name evidence="2" type="ORF">E0H26_13920</name>
</gene>
<evidence type="ECO:0000256" key="1">
    <source>
        <dbReference type="SAM" id="Phobius"/>
    </source>
</evidence>
<evidence type="ECO:0000313" key="2">
    <source>
        <dbReference type="EMBL" id="TCB96724.1"/>
    </source>
</evidence>
<dbReference type="RefSeq" id="WP_131304037.1">
    <property type="nucleotide sequence ID" value="NZ_SJJR01000008.1"/>
</dbReference>
<dbReference type="OrthoDB" id="3748257at2"/>
<keyword evidence="3" id="KW-1185">Reference proteome</keyword>
<keyword evidence="1" id="KW-0472">Membrane</keyword>
<dbReference type="EMBL" id="SJJR01000008">
    <property type="protein sequence ID" value="TCB96724.1"/>
    <property type="molecule type" value="Genomic_DNA"/>
</dbReference>
<accession>A0A4R0GH31</accession>
<feature type="transmembrane region" description="Helical" evidence="1">
    <location>
        <begin position="50"/>
        <end position="75"/>
    </location>
</feature>
<dbReference type="AlphaFoldDB" id="A0A4R0GH31"/>
<feature type="transmembrane region" description="Helical" evidence="1">
    <location>
        <begin position="12"/>
        <end position="38"/>
    </location>
</feature>
<evidence type="ECO:0000313" key="3">
    <source>
        <dbReference type="Proteomes" id="UP000292274"/>
    </source>
</evidence>
<comment type="caution">
    <text evidence="2">The sequence shown here is derived from an EMBL/GenBank/DDBJ whole genome shotgun (WGS) entry which is preliminary data.</text>
</comment>
<protein>
    <submittedName>
        <fullName evidence="2">Uncharacterized protein</fullName>
    </submittedName>
</protein>
<dbReference type="Proteomes" id="UP000292274">
    <property type="component" value="Unassembled WGS sequence"/>
</dbReference>
<sequence>MSTVPREAETRIGPIGALLCRVMFLAICLPGPVLLSVGVSQGRNLPAADFWGLLAGGLLTSVVGGGFGVWGLRLVTRSRRDARRLAATGVAATAEILAVANHLGGEDSRLKLRLRISGTGFASFEAETMRADDPTLVPGAILAVVVDPEERVFSFG</sequence>